<sequence length="1242" mass="140962">MQSDNLLANQSTNNFSKSGTNNNDNNQINNNKHHYHQLYSSPSKSQGNPVFTPTSNNFNFSNPNTPESKIAPNVSINTSHDLITSSPTKPNKIKKVKICKGCSKPIIGTLVRAMDNIYHVECFTCHDCGKPCSDKFFAADIEVNDPLNNNNNNNNNKTKTINVPLCEYDYFRRIDLICYNCDKAIRGPYITALNRKYHSDHFYCEICHKVFESDNYYANEGKIYCHYHYSKLYAYHCQSCKCAIVKQYVEIYRGGKQQQWHPECFMVHKFWNVDVTVNSLGLNIESIEEISSNPEKLYKVEVNLEKLTILIWSTLSEFEESCASLISEMLHSTTINDKSKGLLVTSKLIFKIKCLFKSVEILFNYSLTNHLSLDYDSPKYHSYSKLTKEPRFLTSKIMSYLTFLRDTDSEKMSNNKYSQELLSLISTIAHFIKLISKSSLMHALEFNKLSNSMRPTEILLSEISKHENYSKEFLTLNVPPTKYDDYCSSCKKSIEEECIQMKINNTTEKRWHIDCFNCSKCPNNQRIPIGDLSEAGYNVKSNSILCPSCASGDVHALIGFQLISKYMQLAYLLEIALIRSKIVINKRKAKNHSKQLSESSIVNSLNSYDVTDKSTVKGNKIQDVNYDKSRSENSDIDIYQNKVTEIARRRSLRESRQLSNANHEIRKSVIIEAPTAWSAGTENVNDTNINENQNKINNPKRGHEISRKGTMGSMKLKVRNISNSSDRTKKSQRENKLNNLSRNQSMNSENGTANATLTSKLLKNESSLTLDDIPRIVNSEQAREHRPNAFRFQKRDYSSKISNLPVPKSVSYKELDDGNSNNNKNSLKEQSKLQQLQLNPQYETAPIKQKDVNATKRGNISNYNQMNHTIRYSDLNNKSHEYIRHIAAFALHNLLSDKMKLEDCISMIDVHKSLSFWEKLFGSNHNSNSNANSHSNDFKSGSATISGTGKGVFGVALTTLVTKYGVDSDLGIGSTKVRIPLLIDELINVMRNQDVSAEGVFRLNGNIRRLKALVEEIDKHPEKVPTFSTETPIQLAALLKKFLRDLPIPLLTFKLYDLFLLSQKIDGDNPDSAKKKRILQLAYAMLPKSHRDLTEVLFAFLSWVATFANTNEDDDAGGSKMDTHNLATVITPNILYAQVKLGDDNNSTTAMLNSANGENQFLAIEVINEMIEMNEELSIIPNDLVKIYMLAGFNQTTGKDKEKDQTKNDDKSKEKSNNLLTKDILARLNNVVESNPGVLSKF</sequence>
<feature type="compositionally biased region" description="Polar residues" evidence="6">
    <location>
        <begin position="737"/>
        <end position="751"/>
    </location>
</feature>
<keyword evidence="3 5" id="KW-0862">Zinc</keyword>
<organism evidence="9 10">
    <name type="scientific">Pichia kluyveri</name>
    <name type="common">Yeast</name>
    <dbReference type="NCBI Taxonomy" id="36015"/>
    <lineage>
        <taxon>Eukaryota</taxon>
        <taxon>Fungi</taxon>
        <taxon>Dikarya</taxon>
        <taxon>Ascomycota</taxon>
        <taxon>Saccharomycotina</taxon>
        <taxon>Pichiomycetes</taxon>
        <taxon>Pichiales</taxon>
        <taxon>Pichiaceae</taxon>
        <taxon>Pichia</taxon>
    </lineage>
</organism>
<dbReference type="PROSITE" id="PS00478">
    <property type="entry name" value="LIM_DOMAIN_1"/>
    <property type="match status" value="1"/>
</dbReference>
<dbReference type="AlphaFoldDB" id="A0AAV5R1X5"/>
<evidence type="ECO:0000256" key="4">
    <source>
        <dbReference type="ARBA" id="ARBA00023038"/>
    </source>
</evidence>
<keyword evidence="2 5" id="KW-0479">Metal-binding</keyword>
<feature type="compositionally biased region" description="Basic and acidic residues" evidence="6">
    <location>
        <begin position="726"/>
        <end position="736"/>
    </location>
</feature>
<dbReference type="PROSITE" id="PS50238">
    <property type="entry name" value="RHOGAP"/>
    <property type="match status" value="1"/>
</dbReference>
<name>A0AAV5R1X5_PICKL</name>
<dbReference type="InterPro" id="IPR001781">
    <property type="entry name" value="Znf_LIM"/>
</dbReference>
<feature type="compositionally biased region" description="Low complexity" evidence="6">
    <location>
        <begin position="51"/>
        <end position="68"/>
    </location>
</feature>
<keyword evidence="1" id="KW-0343">GTPase activation</keyword>
<feature type="compositionally biased region" description="Low complexity" evidence="6">
    <location>
        <begin position="21"/>
        <end position="30"/>
    </location>
</feature>
<feature type="region of interest" description="Disordered" evidence="6">
    <location>
        <begin position="1"/>
        <end position="71"/>
    </location>
</feature>
<dbReference type="Pfam" id="PF00620">
    <property type="entry name" value="RhoGAP"/>
    <property type="match status" value="1"/>
</dbReference>
<dbReference type="SMART" id="SM00324">
    <property type="entry name" value="RhoGAP"/>
    <property type="match status" value="1"/>
</dbReference>
<evidence type="ECO:0000256" key="2">
    <source>
        <dbReference type="ARBA" id="ARBA00022723"/>
    </source>
</evidence>
<dbReference type="GO" id="GO:0007165">
    <property type="term" value="P:signal transduction"/>
    <property type="evidence" value="ECO:0007669"/>
    <property type="project" value="InterPro"/>
</dbReference>
<dbReference type="PROSITE" id="PS50023">
    <property type="entry name" value="LIM_DOMAIN_2"/>
    <property type="match status" value="3"/>
</dbReference>
<keyword evidence="10" id="KW-1185">Reference proteome</keyword>
<dbReference type="Gene3D" id="1.10.555.10">
    <property type="entry name" value="Rho GTPase activation protein"/>
    <property type="match status" value="1"/>
</dbReference>
<dbReference type="GO" id="GO:0046872">
    <property type="term" value="F:metal ion binding"/>
    <property type="evidence" value="ECO:0007669"/>
    <property type="project" value="UniProtKB-KW"/>
</dbReference>
<comment type="caution">
    <text evidence="9">The sequence shown here is derived from an EMBL/GenBank/DDBJ whole genome shotgun (WGS) entry which is preliminary data.</text>
</comment>
<keyword evidence="4 5" id="KW-0440">LIM domain</keyword>
<reference evidence="9 10" key="1">
    <citation type="journal article" date="2023" name="Elife">
        <title>Identification of key yeast species and microbe-microbe interactions impacting larval growth of Drosophila in the wild.</title>
        <authorList>
            <person name="Mure A."/>
            <person name="Sugiura Y."/>
            <person name="Maeda R."/>
            <person name="Honda K."/>
            <person name="Sakurai N."/>
            <person name="Takahashi Y."/>
            <person name="Watada M."/>
            <person name="Katoh T."/>
            <person name="Gotoh A."/>
            <person name="Gotoh Y."/>
            <person name="Taniguchi I."/>
            <person name="Nakamura K."/>
            <person name="Hayashi T."/>
            <person name="Katayama T."/>
            <person name="Uemura T."/>
            <person name="Hattori Y."/>
        </authorList>
    </citation>
    <scope>NUCLEOTIDE SEQUENCE [LARGE SCALE GENOMIC DNA]</scope>
    <source>
        <strain evidence="9 10">PK-24</strain>
    </source>
</reference>
<dbReference type="Pfam" id="PF00412">
    <property type="entry name" value="LIM"/>
    <property type="match status" value="3"/>
</dbReference>
<dbReference type="Proteomes" id="UP001378960">
    <property type="component" value="Unassembled WGS sequence"/>
</dbReference>
<feature type="domain" description="LIM zinc-binding" evidence="7">
    <location>
        <begin position="176"/>
        <end position="235"/>
    </location>
</feature>
<feature type="domain" description="LIM zinc-binding" evidence="7">
    <location>
        <begin position="97"/>
        <end position="158"/>
    </location>
</feature>
<feature type="compositionally biased region" description="Low complexity" evidence="6">
    <location>
        <begin position="685"/>
        <end position="697"/>
    </location>
</feature>
<dbReference type="CDD" id="cd09391">
    <property type="entry name" value="LIM1_Lrg1p_like"/>
    <property type="match status" value="1"/>
</dbReference>
<evidence type="ECO:0000259" key="7">
    <source>
        <dbReference type="PROSITE" id="PS50023"/>
    </source>
</evidence>
<dbReference type="GO" id="GO:0051056">
    <property type="term" value="P:regulation of small GTPase mediated signal transduction"/>
    <property type="evidence" value="ECO:0007669"/>
    <property type="project" value="TreeGrafter"/>
</dbReference>
<dbReference type="InterPro" id="IPR000198">
    <property type="entry name" value="RhoGAP_dom"/>
</dbReference>
<feature type="domain" description="LIM zinc-binding" evidence="7">
    <location>
        <begin position="485"/>
        <end position="556"/>
    </location>
</feature>
<dbReference type="GO" id="GO:0005737">
    <property type="term" value="C:cytoplasm"/>
    <property type="evidence" value="ECO:0007669"/>
    <property type="project" value="TreeGrafter"/>
</dbReference>
<evidence type="ECO:0000313" key="10">
    <source>
        <dbReference type="Proteomes" id="UP001378960"/>
    </source>
</evidence>
<evidence type="ECO:0000256" key="6">
    <source>
        <dbReference type="SAM" id="MobiDB-lite"/>
    </source>
</evidence>
<dbReference type="PANTHER" id="PTHR14963">
    <property type="entry name" value="RHO GTPASE ACTIVATING PROTEIN 18,19-RELATED"/>
    <property type="match status" value="1"/>
</dbReference>
<feature type="domain" description="Rho-GAP" evidence="8">
    <location>
        <begin position="955"/>
        <end position="1178"/>
    </location>
</feature>
<feature type="compositionally biased region" description="Polar residues" evidence="6">
    <location>
        <begin position="38"/>
        <end position="49"/>
    </location>
</feature>
<accession>A0AAV5R1X5</accession>
<dbReference type="Gene3D" id="2.10.110.10">
    <property type="entry name" value="Cysteine Rich Protein"/>
    <property type="match status" value="3"/>
</dbReference>
<dbReference type="InterPro" id="IPR008936">
    <property type="entry name" value="Rho_GTPase_activation_prot"/>
</dbReference>
<evidence type="ECO:0000256" key="1">
    <source>
        <dbReference type="ARBA" id="ARBA00022468"/>
    </source>
</evidence>
<protein>
    <submittedName>
        <fullName evidence="9">GTPase-activating protein</fullName>
    </submittedName>
</protein>
<dbReference type="CDD" id="cd09392">
    <property type="entry name" value="LIM2_Lrg1p_like"/>
    <property type="match status" value="1"/>
</dbReference>
<feature type="region of interest" description="Disordered" evidence="6">
    <location>
        <begin position="680"/>
        <end position="751"/>
    </location>
</feature>
<dbReference type="SUPFAM" id="SSF57716">
    <property type="entry name" value="Glucocorticoid receptor-like (DNA-binding domain)"/>
    <property type="match status" value="3"/>
</dbReference>
<gene>
    <name evidence="9" type="ORF">DAPK24_020090</name>
</gene>
<evidence type="ECO:0000313" key="9">
    <source>
        <dbReference type="EMBL" id="GMM45434.1"/>
    </source>
</evidence>
<dbReference type="PANTHER" id="PTHR14963:SF7">
    <property type="entry name" value="RHO GTPASE-ACTIVATING PROTEIN 19"/>
    <property type="match status" value="1"/>
</dbReference>
<dbReference type="GO" id="GO:0005096">
    <property type="term" value="F:GTPase activator activity"/>
    <property type="evidence" value="ECO:0007669"/>
    <property type="project" value="UniProtKB-KW"/>
</dbReference>
<feature type="compositionally biased region" description="Polar residues" evidence="6">
    <location>
        <begin position="1"/>
        <end position="20"/>
    </location>
</feature>
<proteinExistence type="predicted"/>
<feature type="region of interest" description="Disordered" evidence="6">
    <location>
        <begin position="801"/>
        <end position="832"/>
    </location>
</feature>
<dbReference type="EMBL" id="BTGB01000002">
    <property type="protein sequence ID" value="GMM45434.1"/>
    <property type="molecule type" value="Genomic_DNA"/>
</dbReference>
<evidence type="ECO:0000256" key="3">
    <source>
        <dbReference type="ARBA" id="ARBA00022833"/>
    </source>
</evidence>
<dbReference type="SUPFAM" id="SSF48350">
    <property type="entry name" value="GTPase activation domain, GAP"/>
    <property type="match status" value="1"/>
</dbReference>
<evidence type="ECO:0000256" key="5">
    <source>
        <dbReference type="PROSITE-ProRule" id="PRU00125"/>
    </source>
</evidence>
<evidence type="ECO:0000259" key="8">
    <source>
        <dbReference type="PROSITE" id="PS50238"/>
    </source>
</evidence>
<dbReference type="FunFam" id="2.10.110.10:FF:000009">
    <property type="entry name" value="Paxillin isoform 1"/>
    <property type="match status" value="1"/>
</dbReference>
<dbReference type="SMART" id="SM00132">
    <property type="entry name" value="LIM"/>
    <property type="match status" value="3"/>
</dbReference>